<feature type="transmembrane region" description="Helical" evidence="7">
    <location>
        <begin position="267"/>
        <end position="286"/>
    </location>
</feature>
<sequence length="494" mass="54416">MSKSVNEVYNGHNGHSKKPLIPYRYFIMTMITIATVIVFFTRSIINVAILAMVESGEKQNNATVQMRSKSNFNWDQRDQGYILGAYYYTYTAIQIGAGSLTDKFNAVHVFAGAQVIATICTLITPIAAKMGMYYLIGVRMVLGLIHGTTFPTMYILIAKWFLPGEVGLALGLMAAGSDVGSAIVMSVTAWISTLGLWGGWPAAFYLVGLCNLIFLLAWIFTVTVEPQTNKFVSEYEKNQLASITTGKSTKKVLKKKSTPWIKFLTSLPLWSVIIARGFMGLAYSLIYSKIPVYLASVLGYDIKHNGAINAMFYIAASVSQITIAPLAGHIVNKGWLRITLTRKIFETIAFCGIIINLIGVCYLENHHAIIFCLVMSMFFYGFHFGGDASIIPEMAPAFIGTTYGFANTLGCAAGFITPVFVGTILGNDASSQHKWAIIFQITIGLQVVSMILFNLFATAEPLSWADYDEDDEQQPQSVETISENVQRKLSIIAY</sequence>
<reference evidence="9" key="2">
    <citation type="submission" date="2015-06" db="UniProtKB">
        <authorList>
            <consortium name="EnsemblMetazoa"/>
        </authorList>
    </citation>
    <scope>IDENTIFICATION</scope>
</reference>
<comment type="subcellular location">
    <subcellularLocation>
        <location evidence="1">Membrane</location>
        <topology evidence="1">Multi-pass membrane protein</topology>
    </subcellularLocation>
</comment>
<evidence type="ECO:0000313" key="10">
    <source>
        <dbReference type="Proteomes" id="UP000015104"/>
    </source>
</evidence>
<dbReference type="PANTHER" id="PTHR11662:SF399">
    <property type="entry name" value="FI19708P1-RELATED"/>
    <property type="match status" value="1"/>
</dbReference>
<feature type="domain" description="Major facilitator superfamily (MFS) profile" evidence="8">
    <location>
        <begin position="27"/>
        <end position="461"/>
    </location>
</feature>
<dbReference type="GO" id="GO:0016020">
    <property type="term" value="C:membrane"/>
    <property type="evidence" value="ECO:0007669"/>
    <property type="project" value="UniProtKB-SubCell"/>
</dbReference>
<keyword evidence="4" id="KW-0769">Symport</keyword>
<evidence type="ECO:0000259" key="8">
    <source>
        <dbReference type="PROSITE" id="PS50850"/>
    </source>
</evidence>
<dbReference type="AlphaFoldDB" id="T1KRX6"/>
<dbReference type="OrthoDB" id="2985014at2759"/>
<dbReference type="PANTHER" id="PTHR11662">
    <property type="entry name" value="SOLUTE CARRIER FAMILY 17"/>
    <property type="match status" value="1"/>
</dbReference>
<feature type="transmembrane region" description="Helical" evidence="7">
    <location>
        <begin position="344"/>
        <end position="363"/>
    </location>
</feature>
<dbReference type="eggNOG" id="KOG2532">
    <property type="taxonomic scope" value="Eukaryota"/>
</dbReference>
<dbReference type="OMA" id="YSTHACI"/>
<dbReference type="InterPro" id="IPR020846">
    <property type="entry name" value="MFS_dom"/>
</dbReference>
<dbReference type="FunFam" id="1.20.1250.20:FF:000423">
    <property type="entry name" value="Putative inorganic phosphate cotransporter-like Protein"/>
    <property type="match status" value="1"/>
</dbReference>
<dbReference type="FunFam" id="1.20.1250.20:FF:000003">
    <property type="entry name" value="Solute carrier family 17 member 3"/>
    <property type="match status" value="1"/>
</dbReference>
<dbReference type="InterPro" id="IPR011701">
    <property type="entry name" value="MFS"/>
</dbReference>
<keyword evidence="3 7" id="KW-0812">Transmembrane</keyword>
<dbReference type="InterPro" id="IPR050382">
    <property type="entry name" value="MFS_Na/Anion_cotransporter"/>
</dbReference>
<keyword evidence="10" id="KW-1185">Reference proteome</keyword>
<dbReference type="GO" id="GO:0015293">
    <property type="term" value="F:symporter activity"/>
    <property type="evidence" value="ECO:0007669"/>
    <property type="project" value="UniProtKB-KW"/>
</dbReference>
<evidence type="ECO:0000256" key="6">
    <source>
        <dbReference type="ARBA" id="ARBA00023136"/>
    </source>
</evidence>
<protein>
    <recommendedName>
        <fullName evidence="8">Major facilitator superfamily (MFS) profile domain-containing protein</fullName>
    </recommendedName>
</protein>
<gene>
    <name evidence="9" type="primary">107366848</name>
</gene>
<feature type="transmembrane region" description="Helical" evidence="7">
    <location>
        <begin position="140"/>
        <end position="162"/>
    </location>
</feature>
<evidence type="ECO:0000256" key="3">
    <source>
        <dbReference type="ARBA" id="ARBA00022692"/>
    </source>
</evidence>
<dbReference type="EnsemblMetazoa" id="tetur19g01060.1">
    <property type="protein sequence ID" value="tetur19g01060.1"/>
    <property type="gene ID" value="tetur19g01060"/>
</dbReference>
<evidence type="ECO:0000256" key="5">
    <source>
        <dbReference type="ARBA" id="ARBA00022989"/>
    </source>
</evidence>
<evidence type="ECO:0000256" key="1">
    <source>
        <dbReference type="ARBA" id="ARBA00004141"/>
    </source>
</evidence>
<feature type="transmembrane region" description="Helical" evidence="7">
    <location>
        <begin position="405"/>
        <end position="425"/>
    </location>
</feature>
<dbReference type="KEGG" id="tut:107366848"/>
<dbReference type="SUPFAM" id="SSF103473">
    <property type="entry name" value="MFS general substrate transporter"/>
    <property type="match status" value="1"/>
</dbReference>
<proteinExistence type="predicted"/>
<evidence type="ECO:0000256" key="2">
    <source>
        <dbReference type="ARBA" id="ARBA00022448"/>
    </source>
</evidence>
<dbReference type="Pfam" id="PF07690">
    <property type="entry name" value="MFS_1"/>
    <property type="match status" value="1"/>
</dbReference>
<dbReference type="EMBL" id="CAEY01000419">
    <property type="status" value="NOT_ANNOTATED_CDS"/>
    <property type="molecule type" value="Genomic_DNA"/>
</dbReference>
<evidence type="ECO:0000256" key="4">
    <source>
        <dbReference type="ARBA" id="ARBA00022847"/>
    </source>
</evidence>
<feature type="transmembrane region" description="Helical" evidence="7">
    <location>
        <begin position="106"/>
        <end position="128"/>
    </location>
</feature>
<name>T1KRX6_TETUR</name>
<keyword evidence="6 7" id="KW-0472">Membrane</keyword>
<dbReference type="HOGENOM" id="CLU_001265_5_0_1"/>
<organism evidence="9 10">
    <name type="scientific">Tetranychus urticae</name>
    <name type="common">Two-spotted spider mite</name>
    <dbReference type="NCBI Taxonomy" id="32264"/>
    <lineage>
        <taxon>Eukaryota</taxon>
        <taxon>Metazoa</taxon>
        <taxon>Ecdysozoa</taxon>
        <taxon>Arthropoda</taxon>
        <taxon>Chelicerata</taxon>
        <taxon>Arachnida</taxon>
        <taxon>Acari</taxon>
        <taxon>Acariformes</taxon>
        <taxon>Trombidiformes</taxon>
        <taxon>Prostigmata</taxon>
        <taxon>Eleutherengona</taxon>
        <taxon>Raphignathae</taxon>
        <taxon>Tetranychoidea</taxon>
        <taxon>Tetranychidae</taxon>
        <taxon>Tetranychus</taxon>
    </lineage>
</organism>
<dbReference type="Gene3D" id="1.20.1250.20">
    <property type="entry name" value="MFS general substrate transporter like domains"/>
    <property type="match status" value="2"/>
</dbReference>
<feature type="transmembrane region" description="Helical" evidence="7">
    <location>
        <begin position="307"/>
        <end position="332"/>
    </location>
</feature>
<dbReference type="STRING" id="32264.T1KRX6"/>
<reference evidence="10" key="1">
    <citation type="submission" date="2011-08" db="EMBL/GenBank/DDBJ databases">
        <authorList>
            <person name="Rombauts S."/>
        </authorList>
    </citation>
    <scope>NUCLEOTIDE SEQUENCE</scope>
    <source>
        <strain evidence="10">London</strain>
    </source>
</reference>
<evidence type="ECO:0000256" key="7">
    <source>
        <dbReference type="SAM" id="Phobius"/>
    </source>
</evidence>
<feature type="transmembrane region" description="Helical" evidence="7">
    <location>
        <begin position="437"/>
        <end position="457"/>
    </location>
</feature>
<dbReference type="GO" id="GO:0006820">
    <property type="term" value="P:monoatomic anion transport"/>
    <property type="evidence" value="ECO:0007669"/>
    <property type="project" value="TreeGrafter"/>
</dbReference>
<dbReference type="InterPro" id="IPR036259">
    <property type="entry name" value="MFS_trans_sf"/>
</dbReference>
<feature type="transmembrane region" description="Helical" evidence="7">
    <location>
        <begin position="203"/>
        <end position="224"/>
    </location>
</feature>
<dbReference type="PROSITE" id="PS50850">
    <property type="entry name" value="MFS"/>
    <property type="match status" value="1"/>
</dbReference>
<feature type="transmembrane region" description="Helical" evidence="7">
    <location>
        <begin position="25"/>
        <end position="53"/>
    </location>
</feature>
<evidence type="ECO:0000313" key="9">
    <source>
        <dbReference type="EnsemblMetazoa" id="tetur19g01060.1"/>
    </source>
</evidence>
<keyword evidence="2" id="KW-0813">Transport</keyword>
<feature type="transmembrane region" description="Helical" evidence="7">
    <location>
        <begin position="368"/>
        <end position="385"/>
    </location>
</feature>
<dbReference type="Proteomes" id="UP000015104">
    <property type="component" value="Unassembled WGS sequence"/>
</dbReference>
<keyword evidence="5 7" id="KW-1133">Transmembrane helix</keyword>
<accession>T1KRX6</accession>